<dbReference type="InterPro" id="IPR023393">
    <property type="entry name" value="START-like_dom_sf"/>
</dbReference>
<organism evidence="3 4">
    <name type="scientific">Streptomyces lateritius</name>
    <dbReference type="NCBI Taxonomy" id="67313"/>
    <lineage>
        <taxon>Bacteria</taxon>
        <taxon>Bacillati</taxon>
        <taxon>Actinomycetota</taxon>
        <taxon>Actinomycetes</taxon>
        <taxon>Kitasatosporales</taxon>
        <taxon>Streptomycetaceae</taxon>
        <taxon>Streptomyces</taxon>
    </lineage>
</organism>
<reference evidence="3 4" key="1">
    <citation type="submission" date="2024-10" db="EMBL/GenBank/DDBJ databases">
        <title>The Natural Products Discovery Center: Release of the First 8490 Sequenced Strains for Exploring Actinobacteria Biosynthetic Diversity.</title>
        <authorList>
            <person name="Kalkreuter E."/>
            <person name="Kautsar S.A."/>
            <person name="Yang D."/>
            <person name="Bader C.D."/>
            <person name="Teijaro C.N."/>
            <person name="Fluegel L."/>
            <person name="Davis C.M."/>
            <person name="Simpson J.R."/>
            <person name="Lauterbach L."/>
            <person name="Steele A.D."/>
            <person name="Gui C."/>
            <person name="Meng S."/>
            <person name="Li G."/>
            <person name="Viehrig K."/>
            <person name="Ye F."/>
            <person name="Su P."/>
            <person name="Kiefer A.F."/>
            <person name="Nichols A."/>
            <person name="Cepeda A.J."/>
            <person name="Yan W."/>
            <person name="Fan B."/>
            <person name="Jiang Y."/>
            <person name="Adhikari A."/>
            <person name="Zheng C.-J."/>
            <person name="Schuster L."/>
            <person name="Cowan T.M."/>
            <person name="Smanski M.J."/>
            <person name="Chevrette M.G."/>
            <person name="De Carvalho L.P.S."/>
            <person name="Shen B."/>
        </authorList>
    </citation>
    <scope>NUCLEOTIDE SEQUENCE [LARGE SCALE GENOMIC DNA]</scope>
    <source>
        <strain evidence="3 4">NPDC015755</strain>
    </source>
</reference>
<dbReference type="EMBL" id="JBIBSM010000020">
    <property type="protein sequence ID" value="MFF8280157.1"/>
    <property type="molecule type" value="Genomic_DNA"/>
</dbReference>
<evidence type="ECO:0000313" key="4">
    <source>
        <dbReference type="Proteomes" id="UP001603013"/>
    </source>
</evidence>
<dbReference type="CDD" id="cd07826">
    <property type="entry name" value="SRPBCC_CalC_Aha1-like_9"/>
    <property type="match status" value="1"/>
</dbReference>
<keyword evidence="4" id="KW-1185">Reference proteome</keyword>
<dbReference type="Proteomes" id="UP001603013">
    <property type="component" value="Unassembled WGS sequence"/>
</dbReference>
<comment type="similarity">
    <text evidence="1">Belongs to the AHA1 family.</text>
</comment>
<dbReference type="SUPFAM" id="SSF55961">
    <property type="entry name" value="Bet v1-like"/>
    <property type="match status" value="1"/>
</dbReference>
<evidence type="ECO:0000256" key="1">
    <source>
        <dbReference type="ARBA" id="ARBA00006817"/>
    </source>
</evidence>
<gene>
    <name evidence="3" type="ORF">ACF05T_29410</name>
</gene>
<sequence length="155" mass="17430">MITLLTTPADRELVITRTFDAPPARVWEAWTRPEHVRQWYGVAALPTVVCEIDLRVGGAWRWGQKAPDGREIVFSGSYEEIVPGERLVYTETFELMPGPPVRVTLTFDATPDGGTALTSKSIWPSSEIRDQALATGMEDGVKEEYDRLAEYLRTM</sequence>
<proteinExistence type="inferred from homology"/>
<feature type="domain" description="Activator of Hsp90 ATPase homologue 1/2-like C-terminal" evidence="2">
    <location>
        <begin position="20"/>
        <end position="152"/>
    </location>
</feature>
<comment type="caution">
    <text evidence="3">The sequence shown here is derived from an EMBL/GenBank/DDBJ whole genome shotgun (WGS) entry which is preliminary data.</text>
</comment>
<evidence type="ECO:0000313" key="3">
    <source>
        <dbReference type="EMBL" id="MFF8280157.1"/>
    </source>
</evidence>
<name>A0ABW6YL21_9ACTN</name>
<dbReference type="InterPro" id="IPR013538">
    <property type="entry name" value="ASHA1/2-like_C"/>
</dbReference>
<dbReference type="RefSeq" id="WP_391937058.1">
    <property type="nucleotide sequence ID" value="NZ_JBIBSM010000020.1"/>
</dbReference>
<dbReference type="Pfam" id="PF08327">
    <property type="entry name" value="AHSA1"/>
    <property type="match status" value="1"/>
</dbReference>
<evidence type="ECO:0000259" key="2">
    <source>
        <dbReference type="Pfam" id="PF08327"/>
    </source>
</evidence>
<accession>A0ABW6YL21</accession>
<protein>
    <submittedName>
        <fullName evidence="3">SRPBCC family protein</fullName>
    </submittedName>
</protein>
<dbReference type="Gene3D" id="3.30.530.20">
    <property type="match status" value="1"/>
</dbReference>